<feature type="domain" description="Ig-like" evidence="1">
    <location>
        <begin position="134"/>
        <end position="191"/>
    </location>
</feature>
<dbReference type="OMA" id="IQNCKET"/>
<dbReference type="InterPro" id="IPR013783">
    <property type="entry name" value="Ig-like_fold"/>
</dbReference>
<dbReference type="Ensembl" id="ENSAPET00000021161.1">
    <property type="protein sequence ID" value="ENSAPEP00000020611.1"/>
    <property type="gene ID" value="ENSAPEG00000014736.1"/>
</dbReference>
<sequence>MKLKLTDVSLCFTVIRLSDTEEEQNNLTGTEGGNITLPDPVLERGYLLYEGNVIAQVINRVLIIDEGIYINKLHWNNNSGLFTITDLQKRDSGIYKIDSKKGVISTKSIYSLTVYGKMVFFFQTCSRHSDSCYLLCAVDKAAEITLWWYKDEEVVNQSSSAGSLPLTVTKQDLSSSYRCVAGNPAEERTLLVDLQTFCGENSTAVQNNTESRHRKIILMVTLSLGSYLLA</sequence>
<dbReference type="Gene3D" id="2.60.40.10">
    <property type="entry name" value="Immunoglobulins"/>
    <property type="match status" value="2"/>
</dbReference>
<evidence type="ECO:0000313" key="3">
    <source>
        <dbReference type="Proteomes" id="UP000265080"/>
    </source>
</evidence>
<dbReference type="PROSITE" id="PS50835">
    <property type="entry name" value="IG_LIKE"/>
    <property type="match status" value="1"/>
</dbReference>
<proteinExistence type="predicted"/>
<dbReference type="GeneTree" id="ENSGT00980000198773"/>
<reference evidence="2" key="2">
    <citation type="submission" date="2025-08" db="UniProtKB">
        <authorList>
            <consortium name="Ensembl"/>
        </authorList>
    </citation>
    <scope>IDENTIFICATION</scope>
</reference>
<reference evidence="2" key="3">
    <citation type="submission" date="2025-09" db="UniProtKB">
        <authorList>
            <consortium name="Ensembl"/>
        </authorList>
    </citation>
    <scope>IDENTIFICATION</scope>
</reference>
<name>A0A3P8T7R5_AMPPE</name>
<reference evidence="2 3" key="1">
    <citation type="submission" date="2018-03" db="EMBL/GenBank/DDBJ databases">
        <title>Finding Nemo's genes: A chromosome-scale reference assembly of the genome of the orange clownfish Amphiprion percula.</title>
        <authorList>
            <person name="Lehmann R."/>
        </authorList>
    </citation>
    <scope>NUCLEOTIDE SEQUENCE</scope>
</reference>
<accession>A0A3P8T7R5</accession>
<dbReference type="AlphaFoldDB" id="A0A3P8T7R5"/>
<evidence type="ECO:0000259" key="1">
    <source>
        <dbReference type="PROSITE" id="PS50835"/>
    </source>
</evidence>
<dbReference type="SUPFAM" id="SSF48726">
    <property type="entry name" value="Immunoglobulin"/>
    <property type="match status" value="1"/>
</dbReference>
<dbReference type="PANTHER" id="PTHR21063">
    <property type="entry name" value="LFA-3"/>
    <property type="match status" value="1"/>
</dbReference>
<protein>
    <recommendedName>
        <fullName evidence="1">Ig-like domain-containing protein</fullName>
    </recommendedName>
</protein>
<dbReference type="Proteomes" id="UP000265080">
    <property type="component" value="Chromosome 3"/>
</dbReference>
<evidence type="ECO:0000313" key="2">
    <source>
        <dbReference type="Ensembl" id="ENSAPEP00000020611.1"/>
    </source>
</evidence>
<dbReference type="InterPro" id="IPR036179">
    <property type="entry name" value="Ig-like_dom_sf"/>
</dbReference>
<dbReference type="PANTHER" id="PTHR21063:SF4">
    <property type="entry name" value="CD48 ANTIGEN-RELATED"/>
    <property type="match status" value="1"/>
</dbReference>
<dbReference type="STRING" id="161767.ENSAPEP00000020611"/>
<organism evidence="2 3">
    <name type="scientific">Amphiprion percula</name>
    <name type="common">Orange clownfish</name>
    <name type="synonym">Lutjanus percula</name>
    <dbReference type="NCBI Taxonomy" id="161767"/>
    <lineage>
        <taxon>Eukaryota</taxon>
        <taxon>Metazoa</taxon>
        <taxon>Chordata</taxon>
        <taxon>Craniata</taxon>
        <taxon>Vertebrata</taxon>
        <taxon>Euteleostomi</taxon>
        <taxon>Actinopterygii</taxon>
        <taxon>Neopterygii</taxon>
        <taxon>Teleostei</taxon>
        <taxon>Neoteleostei</taxon>
        <taxon>Acanthomorphata</taxon>
        <taxon>Ovalentaria</taxon>
        <taxon>Pomacentridae</taxon>
        <taxon>Amphiprion</taxon>
    </lineage>
</organism>
<keyword evidence="3" id="KW-1185">Reference proteome</keyword>
<dbReference type="InterPro" id="IPR007110">
    <property type="entry name" value="Ig-like_dom"/>
</dbReference>